<dbReference type="Proteomes" id="UP000535406">
    <property type="component" value="Unassembled WGS sequence"/>
</dbReference>
<dbReference type="SUPFAM" id="SSF54060">
    <property type="entry name" value="His-Me finger endonucleases"/>
    <property type="match status" value="1"/>
</dbReference>
<accession>A0A7W8DTG1</accession>
<comment type="caution">
    <text evidence="2">The sequence shown here is derived from an EMBL/GenBank/DDBJ whole genome shotgun (WGS) entry which is preliminary data.</text>
</comment>
<dbReference type="Pfam" id="PF13392">
    <property type="entry name" value="HNH_3"/>
    <property type="match status" value="1"/>
</dbReference>
<dbReference type="RefSeq" id="WP_184140008.1">
    <property type="nucleotide sequence ID" value="NZ_JACHIK010000001.1"/>
</dbReference>
<dbReference type="InterPro" id="IPR044925">
    <property type="entry name" value="His-Me_finger_sf"/>
</dbReference>
<protein>
    <recommendedName>
        <fullName evidence="1">HNH nuclease domain-containing protein</fullName>
    </recommendedName>
</protein>
<evidence type="ECO:0000259" key="1">
    <source>
        <dbReference type="SMART" id="SM00507"/>
    </source>
</evidence>
<evidence type="ECO:0000313" key="3">
    <source>
        <dbReference type="Proteomes" id="UP000535406"/>
    </source>
</evidence>
<dbReference type="EMBL" id="JACHIK010000001">
    <property type="protein sequence ID" value="MBB5040851.1"/>
    <property type="molecule type" value="Genomic_DNA"/>
</dbReference>
<dbReference type="InterPro" id="IPR036388">
    <property type="entry name" value="WH-like_DNA-bd_sf"/>
</dbReference>
<dbReference type="SMART" id="SM00507">
    <property type="entry name" value="HNHc"/>
    <property type="match status" value="1"/>
</dbReference>
<organism evidence="2 3">
    <name type="scientific">Shinella fusca</name>
    <dbReference type="NCBI Taxonomy" id="544480"/>
    <lineage>
        <taxon>Bacteria</taxon>
        <taxon>Pseudomonadati</taxon>
        <taxon>Pseudomonadota</taxon>
        <taxon>Alphaproteobacteria</taxon>
        <taxon>Hyphomicrobiales</taxon>
        <taxon>Rhizobiaceae</taxon>
        <taxon>Shinella</taxon>
    </lineage>
</organism>
<dbReference type="InterPro" id="IPR003615">
    <property type="entry name" value="HNH_nuc"/>
</dbReference>
<dbReference type="Gene3D" id="3.90.75.20">
    <property type="match status" value="1"/>
</dbReference>
<feature type="domain" description="HNH nuclease" evidence="1">
    <location>
        <begin position="191"/>
        <end position="237"/>
    </location>
</feature>
<sequence length="383" mass="42351">MQSETLAQEFARLVKEYHEGDDHTKPEAWNLLADYAVDNADAISAALSDKQAGEVKIKPLEWKETSDDSGRYATVNTSVGSYDAFELSLNVRGGSRTMFGWTGHWMNGDQKADSFEAAKAAAQADYEQRIRSALVDVPAVEPVAWREIEGYQGLYEVSSGGDVRSIQTGRLLAKNLAGSGYVKADLWKNGKRWQTTVHRLVADAFLEKQGSEINHINGIKTDNRVENLEWCSRSENVSHSFYVLSKRVRPVEAYNPGTGEKRHYRSVCEAARDGFKSSQIYRALKNHNRTVKGFHWQEVSPPLSLEGEDSAEVIEEGAKVLAAWLKHSWEGLGDRDISDSYPDFTKIPHFQGGKPALRKVAASIIALAATRSGSATTASGDQP</sequence>
<gene>
    <name evidence="2" type="ORF">HNQ66_000229</name>
</gene>
<dbReference type="InterPro" id="IPR010902">
    <property type="entry name" value="NUMOD4"/>
</dbReference>
<dbReference type="GO" id="GO:0016788">
    <property type="term" value="F:hydrolase activity, acting on ester bonds"/>
    <property type="evidence" value="ECO:0007669"/>
    <property type="project" value="InterPro"/>
</dbReference>
<reference evidence="2 3" key="1">
    <citation type="submission" date="2020-08" db="EMBL/GenBank/DDBJ databases">
        <title>Genomic Encyclopedia of Type Strains, Phase IV (KMG-IV): sequencing the most valuable type-strain genomes for metagenomic binning, comparative biology and taxonomic classification.</title>
        <authorList>
            <person name="Goeker M."/>
        </authorList>
    </citation>
    <scope>NUCLEOTIDE SEQUENCE [LARGE SCALE GENOMIC DNA]</scope>
    <source>
        <strain evidence="2 3">DSM 21319</strain>
    </source>
</reference>
<keyword evidence="3" id="KW-1185">Reference proteome</keyword>
<proteinExistence type="predicted"/>
<dbReference type="Gene3D" id="1.10.10.10">
    <property type="entry name" value="Winged helix-like DNA-binding domain superfamily/Winged helix DNA-binding domain"/>
    <property type="match status" value="1"/>
</dbReference>
<dbReference type="Pfam" id="PF07463">
    <property type="entry name" value="NUMOD4"/>
    <property type="match status" value="1"/>
</dbReference>
<dbReference type="AlphaFoldDB" id="A0A7W8DTG1"/>
<name>A0A7W8DTG1_9HYPH</name>
<evidence type="ECO:0000313" key="2">
    <source>
        <dbReference type="EMBL" id="MBB5040851.1"/>
    </source>
</evidence>